<name>A0AAN7UFV6_9PEZI</name>
<comment type="caution">
    <text evidence="1">The sequence shown here is derived from an EMBL/GenBank/DDBJ whole genome shotgun (WGS) entry which is preliminary data.</text>
</comment>
<dbReference type="Proteomes" id="UP001305414">
    <property type="component" value="Unassembled WGS sequence"/>
</dbReference>
<accession>A0AAN7UFV6</accession>
<reference evidence="1 2" key="1">
    <citation type="submission" date="2023-10" db="EMBL/GenBank/DDBJ databases">
        <title>Draft genome sequence of Xylaria bambusicola isolate GMP-LS, the root and basal stem rot pathogen of sugarcane in Indonesia.</title>
        <authorList>
            <person name="Selvaraj P."/>
            <person name="Muralishankar V."/>
            <person name="Muruganantham S."/>
            <person name="Sp S."/>
            <person name="Haryani S."/>
            <person name="Lau K.J.X."/>
            <person name="Naqvi N.I."/>
        </authorList>
    </citation>
    <scope>NUCLEOTIDE SEQUENCE [LARGE SCALE GENOMIC DNA]</scope>
    <source>
        <strain evidence="1">GMP-LS</strain>
    </source>
</reference>
<gene>
    <name evidence="1" type="ORF">RRF57_000527</name>
</gene>
<protein>
    <submittedName>
        <fullName evidence="1">Uncharacterized protein</fullName>
    </submittedName>
</protein>
<organism evidence="1 2">
    <name type="scientific">Xylaria bambusicola</name>
    <dbReference type="NCBI Taxonomy" id="326684"/>
    <lineage>
        <taxon>Eukaryota</taxon>
        <taxon>Fungi</taxon>
        <taxon>Dikarya</taxon>
        <taxon>Ascomycota</taxon>
        <taxon>Pezizomycotina</taxon>
        <taxon>Sordariomycetes</taxon>
        <taxon>Xylariomycetidae</taxon>
        <taxon>Xylariales</taxon>
        <taxon>Xylariaceae</taxon>
        <taxon>Xylaria</taxon>
    </lineage>
</organism>
<evidence type="ECO:0000313" key="1">
    <source>
        <dbReference type="EMBL" id="KAK5624811.1"/>
    </source>
</evidence>
<keyword evidence="2" id="KW-1185">Reference proteome</keyword>
<dbReference type="EMBL" id="JAWHQM010000002">
    <property type="protein sequence ID" value="KAK5624811.1"/>
    <property type="molecule type" value="Genomic_DNA"/>
</dbReference>
<dbReference type="AlphaFoldDB" id="A0AAN7UFV6"/>
<evidence type="ECO:0000313" key="2">
    <source>
        <dbReference type="Proteomes" id="UP001305414"/>
    </source>
</evidence>
<proteinExistence type="predicted"/>
<sequence length="136" mass="16440">MPSYSYDRYYYKDGYELAHHIGRDLRRSHRPLRYIVNEGKLIIDERSLDGRHRSGSNRSNTVIYNSPGSTMWIENRDNELRTVECRGCFRRRERCYSGYCSDCVYLRLDAPHRHEVITVDNWRLLDYPERRAIAYR</sequence>